<proteinExistence type="predicted"/>
<keyword evidence="3" id="KW-1185">Reference proteome</keyword>
<name>A0A9Q9IMB9_9ACTN</name>
<sequence>MRAAVGTRTDVTTLPAHWAVRLAAYATPVCVLPSALWRLNAVLYGNQACFRGGSWEKAYVVSLSVVSVTAACLTVGLVSRWGEVVPRRLPLIGGRPVAVTAATAVAGAGAALIFAVYTYAVLNPVFEWRRPPPYDPACPPPDQTDGAGLAYAAYAPLLLWGPLLLTVTIAYYRRRTRAAATDR</sequence>
<reference evidence="2" key="1">
    <citation type="submission" date="2021-04" db="EMBL/GenBank/DDBJ databases">
        <title>Dactylosporangium aurantiacum NRRL B-8018 full assembly.</title>
        <authorList>
            <person name="Hartkoorn R.C."/>
            <person name="Beaudoing E."/>
            <person name="Hot D."/>
        </authorList>
    </citation>
    <scope>NUCLEOTIDE SEQUENCE</scope>
    <source>
        <strain evidence="2">NRRL B-8018</strain>
    </source>
</reference>
<keyword evidence="1" id="KW-0812">Transmembrane</keyword>
<dbReference type="EMBL" id="CP073767">
    <property type="protein sequence ID" value="UWZ58296.1"/>
    <property type="molecule type" value="Genomic_DNA"/>
</dbReference>
<organism evidence="2 3">
    <name type="scientific">Dactylosporangium aurantiacum</name>
    <dbReference type="NCBI Taxonomy" id="35754"/>
    <lineage>
        <taxon>Bacteria</taxon>
        <taxon>Bacillati</taxon>
        <taxon>Actinomycetota</taxon>
        <taxon>Actinomycetes</taxon>
        <taxon>Micromonosporales</taxon>
        <taxon>Micromonosporaceae</taxon>
        <taxon>Dactylosporangium</taxon>
    </lineage>
</organism>
<dbReference type="RefSeq" id="WP_156089794.1">
    <property type="nucleotide sequence ID" value="NZ_CP073767.1"/>
</dbReference>
<accession>A0A9Q9IMB9</accession>
<feature type="transmembrane region" description="Helical" evidence="1">
    <location>
        <begin position="99"/>
        <end position="122"/>
    </location>
</feature>
<evidence type="ECO:0000313" key="2">
    <source>
        <dbReference type="EMBL" id="UWZ58296.1"/>
    </source>
</evidence>
<feature type="transmembrane region" description="Helical" evidence="1">
    <location>
        <begin position="58"/>
        <end position="78"/>
    </location>
</feature>
<evidence type="ECO:0000313" key="3">
    <source>
        <dbReference type="Proteomes" id="UP001058003"/>
    </source>
</evidence>
<dbReference type="AlphaFoldDB" id="A0A9Q9IMB9"/>
<keyword evidence="1" id="KW-1133">Transmembrane helix</keyword>
<evidence type="ECO:0000256" key="1">
    <source>
        <dbReference type="SAM" id="Phobius"/>
    </source>
</evidence>
<dbReference type="OrthoDB" id="2717873at2"/>
<keyword evidence="1" id="KW-0472">Membrane</keyword>
<protein>
    <submittedName>
        <fullName evidence="2">Uncharacterized protein</fullName>
    </submittedName>
</protein>
<feature type="transmembrane region" description="Helical" evidence="1">
    <location>
        <begin position="149"/>
        <end position="172"/>
    </location>
</feature>
<dbReference type="Proteomes" id="UP001058003">
    <property type="component" value="Chromosome"/>
</dbReference>
<gene>
    <name evidence="2" type="ORF">Daura_20245</name>
</gene>
<dbReference type="KEGG" id="daur:Daura_20245"/>